<dbReference type="GO" id="GO:0032259">
    <property type="term" value="P:methylation"/>
    <property type="evidence" value="ECO:0007669"/>
    <property type="project" value="UniProtKB-KW"/>
</dbReference>
<proteinExistence type="inferred from homology"/>
<feature type="binding site" evidence="6">
    <location>
        <position position="229"/>
    </location>
    <ligand>
        <name>S-adenosyl-L-methionine</name>
        <dbReference type="ChEBI" id="CHEBI:59789"/>
    </ligand>
</feature>
<name>A0A3E0X2L1_9GAMM</name>
<dbReference type="PIRSF" id="PIRSF000401">
    <property type="entry name" value="RPL11_MTase"/>
    <property type="match status" value="1"/>
</dbReference>
<keyword evidence="8" id="KW-1185">Reference proteome</keyword>
<sequence>MGFLQVAFQIDSQASLLIEPLLEELGAQAITFEDPGGEPVLEPGVGENPLWSEVRLLALFDENMSADLVHAAVQEALDGKAPQAWSVERLGDRCWERAWMDDFKPMRFGERLWVCPTTVSPPAPEAVNLRLDPGLAFGTGTHATTALCLRWLDRMPLEGAHVIDFGCGSGILGVASLLLGAKHCVAIDNDPQALLATGENAERNGVSPYIETFLPEAAPEVEADYVVANILAGTLIELAPVIETKVRSGGRLALSGILEEQAEAVSHVYKAWFDLNAPEVEDGWVLLQGVKR</sequence>
<dbReference type="Pfam" id="PF06325">
    <property type="entry name" value="PrmA"/>
    <property type="match status" value="1"/>
</dbReference>
<comment type="similarity">
    <text evidence="1 6">Belongs to the methyltransferase superfamily. PrmA family.</text>
</comment>
<dbReference type="HAMAP" id="MF_00735">
    <property type="entry name" value="Methyltr_PrmA"/>
    <property type="match status" value="1"/>
</dbReference>
<dbReference type="EMBL" id="NFZW01000001">
    <property type="protein sequence ID" value="RFA39278.1"/>
    <property type="molecule type" value="Genomic_DNA"/>
</dbReference>
<protein>
    <recommendedName>
        <fullName evidence="6">Ribosomal protein L11 methyltransferase</fullName>
        <shortName evidence="6">L11 Mtase</shortName>
        <ecNumber evidence="6">2.1.1.-</ecNumber>
    </recommendedName>
</protein>
<reference evidence="8" key="1">
    <citation type="submission" date="2017-05" db="EMBL/GenBank/DDBJ databases">
        <authorList>
            <person name="Sharma S."/>
            <person name="Sidhu C."/>
            <person name="Pinnaka A.K."/>
        </authorList>
    </citation>
    <scope>NUCLEOTIDE SEQUENCE [LARGE SCALE GENOMIC DNA]</scope>
    <source>
        <strain evidence="8">AK93</strain>
    </source>
</reference>
<dbReference type="SUPFAM" id="SSF53335">
    <property type="entry name" value="S-adenosyl-L-methionine-dependent methyltransferases"/>
    <property type="match status" value="1"/>
</dbReference>
<comment type="caution">
    <text evidence="7">The sequence shown here is derived from an EMBL/GenBank/DDBJ whole genome shotgun (WGS) entry which is preliminary data.</text>
</comment>
<dbReference type="PANTHER" id="PTHR43648">
    <property type="entry name" value="ELECTRON TRANSFER FLAVOPROTEIN BETA SUBUNIT LYSINE METHYLTRANSFERASE"/>
    <property type="match status" value="1"/>
</dbReference>
<dbReference type="InterPro" id="IPR029063">
    <property type="entry name" value="SAM-dependent_MTases_sf"/>
</dbReference>
<keyword evidence="7" id="KW-0687">Ribonucleoprotein</keyword>
<evidence type="ECO:0000256" key="4">
    <source>
        <dbReference type="ARBA" id="ARBA00022679"/>
    </source>
</evidence>
<comment type="function">
    <text evidence="6">Methylates ribosomal protein L11.</text>
</comment>
<keyword evidence="3 6" id="KW-0489">Methyltransferase</keyword>
<evidence type="ECO:0000313" key="8">
    <source>
        <dbReference type="Proteomes" id="UP000256763"/>
    </source>
</evidence>
<feature type="binding site" evidence="6">
    <location>
        <position position="188"/>
    </location>
    <ligand>
        <name>S-adenosyl-L-methionine</name>
        <dbReference type="ChEBI" id="CHEBI:59789"/>
    </ligand>
</feature>
<evidence type="ECO:0000256" key="3">
    <source>
        <dbReference type="ARBA" id="ARBA00022603"/>
    </source>
</evidence>
<dbReference type="InterPro" id="IPR004498">
    <property type="entry name" value="Ribosomal_PrmA_MeTrfase"/>
</dbReference>
<evidence type="ECO:0000256" key="6">
    <source>
        <dbReference type="HAMAP-Rule" id="MF_00735"/>
    </source>
</evidence>
<dbReference type="GO" id="GO:0005829">
    <property type="term" value="C:cytosol"/>
    <property type="evidence" value="ECO:0007669"/>
    <property type="project" value="TreeGrafter"/>
</dbReference>
<keyword evidence="7" id="KW-0689">Ribosomal protein</keyword>
<evidence type="ECO:0000256" key="2">
    <source>
        <dbReference type="ARBA" id="ARBA00022490"/>
    </source>
</evidence>
<comment type="subcellular location">
    <subcellularLocation>
        <location evidence="6">Cytoplasm</location>
    </subcellularLocation>
</comment>
<evidence type="ECO:0000256" key="5">
    <source>
        <dbReference type="ARBA" id="ARBA00022691"/>
    </source>
</evidence>
<dbReference type="Gene3D" id="3.40.50.150">
    <property type="entry name" value="Vaccinia Virus protein VP39"/>
    <property type="match status" value="1"/>
</dbReference>
<dbReference type="GO" id="GO:0016279">
    <property type="term" value="F:protein-lysine N-methyltransferase activity"/>
    <property type="evidence" value="ECO:0007669"/>
    <property type="project" value="TreeGrafter"/>
</dbReference>
<keyword evidence="2 6" id="KW-0963">Cytoplasm</keyword>
<dbReference type="InterPro" id="IPR050078">
    <property type="entry name" value="Ribosomal_L11_MeTrfase_PrmA"/>
</dbReference>
<dbReference type="AlphaFoldDB" id="A0A3E0X2L1"/>
<dbReference type="CDD" id="cd02440">
    <property type="entry name" value="AdoMet_MTases"/>
    <property type="match status" value="1"/>
</dbReference>
<keyword evidence="5 6" id="KW-0949">S-adenosyl-L-methionine</keyword>
<feature type="binding site" evidence="6">
    <location>
        <position position="145"/>
    </location>
    <ligand>
        <name>S-adenosyl-L-methionine</name>
        <dbReference type="ChEBI" id="CHEBI:59789"/>
    </ligand>
</feature>
<organism evidence="7 8">
    <name type="scientific">Alkalilimnicola ehrlichii</name>
    <dbReference type="NCBI Taxonomy" id="351052"/>
    <lineage>
        <taxon>Bacteria</taxon>
        <taxon>Pseudomonadati</taxon>
        <taxon>Pseudomonadota</taxon>
        <taxon>Gammaproteobacteria</taxon>
        <taxon>Chromatiales</taxon>
        <taxon>Ectothiorhodospiraceae</taxon>
        <taxon>Alkalilimnicola</taxon>
    </lineage>
</organism>
<evidence type="ECO:0000313" key="7">
    <source>
        <dbReference type="EMBL" id="RFA39278.1"/>
    </source>
</evidence>
<evidence type="ECO:0000256" key="1">
    <source>
        <dbReference type="ARBA" id="ARBA00009741"/>
    </source>
</evidence>
<dbReference type="GO" id="GO:0005840">
    <property type="term" value="C:ribosome"/>
    <property type="evidence" value="ECO:0007669"/>
    <property type="project" value="UniProtKB-KW"/>
</dbReference>
<dbReference type="NCBIfam" id="TIGR00406">
    <property type="entry name" value="prmA"/>
    <property type="match status" value="1"/>
</dbReference>
<feature type="binding site" evidence="6">
    <location>
        <position position="166"/>
    </location>
    <ligand>
        <name>S-adenosyl-L-methionine</name>
        <dbReference type="ChEBI" id="CHEBI:59789"/>
    </ligand>
</feature>
<dbReference type="OrthoDB" id="9785995at2"/>
<comment type="catalytic activity">
    <reaction evidence="6">
        <text>L-lysyl-[protein] + 3 S-adenosyl-L-methionine = N(6),N(6),N(6)-trimethyl-L-lysyl-[protein] + 3 S-adenosyl-L-homocysteine + 3 H(+)</text>
        <dbReference type="Rhea" id="RHEA:54192"/>
        <dbReference type="Rhea" id="RHEA-COMP:9752"/>
        <dbReference type="Rhea" id="RHEA-COMP:13826"/>
        <dbReference type="ChEBI" id="CHEBI:15378"/>
        <dbReference type="ChEBI" id="CHEBI:29969"/>
        <dbReference type="ChEBI" id="CHEBI:57856"/>
        <dbReference type="ChEBI" id="CHEBI:59789"/>
        <dbReference type="ChEBI" id="CHEBI:61961"/>
    </reaction>
</comment>
<dbReference type="Proteomes" id="UP000256763">
    <property type="component" value="Unassembled WGS sequence"/>
</dbReference>
<keyword evidence="4 6" id="KW-0808">Transferase</keyword>
<dbReference type="EC" id="2.1.1.-" evidence="6"/>
<dbReference type="RefSeq" id="WP_116300769.1">
    <property type="nucleotide sequence ID" value="NZ_NFZV01000001.1"/>
</dbReference>
<accession>A0A3E0X2L1</accession>
<dbReference type="PANTHER" id="PTHR43648:SF1">
    <property type="entry name" value="ELECTRON TRANSFER FLAVOPROTEIN BETA SUBUNIT LYSINE METHYLTRANSFERASE"/>
    <property type="match status" value="1"/>
</dbReference>
<gene>
    <name evidence="6" type="primary">prmA</name>
    <name evidence="7" type="ORF">CAL65_00140</name>
</gene>